<feature type="transmembrane region" description="Helical" evidence="2">
    <location>
        <begin position="12"/>
        <end position="37"/>
    </location>
</feature>
<feature type="transmembrane region" description="Helical" evidence="2">
    <location>
        <begin position="101"/>
        <end position="119"/>
    </location>
</feature>
<feature type="transmembrane region" description="Helical" evidence="2">
    <location>
        <begin position="179"/>
        <end position="201"/>
    </location>
</feature>
<dbReference type="AlphaFoldDB" id="A0A6N2SKB0"/>
<feature type="transmembrane region" description="Helical" evidence="2">
    <location>
        <begin position="64"/>
        <end position="89"/>
    </location>
</feature>
<accession>A0A6N2SKB0</accession>
<organism evidence="3">
    <name type="scientific">Bifidobacterium dentium</name>
    <dbReference type="NCBI Taxonomy" id="1689"/>
    <lineage>
        <taxon>Bacteria</taxon>
        <taxon>Bacillati</taxon>
        <taxon>Actinomycetota</taxon>
        <taxon>Actinomycetes</taxon>
        <taxon>Bifidobacteriales</taxon>
        <taxon>Bifidobacteriaceae</taxon>
        <taxon>Bifidobacterium</taxon>
    </lineage>
</organism>
<sequence>MMTHLKYWLKGLAVAATSMIVYAVALGCYIALMLLVISMEEGGDNLSALSVPLTEAVVLLSQGIGFQAGAITLTILPLLLTVLLIALIASFATRFGTDIRGFVSGLVFWELMNVFFAHSVEVTLLDQLPGVMWKSALVFIVGYAVAAIPRSKLTSTLLEKVRTHVSAPVRRTLSIGTGLGMLLTGIYLIAGLVAVLYWCFANQSAVVKLYELSGMQTGSRILTTVAVIAWLPNVMIWAVSWLFGSGFAIGDLASFTMWSGQGSALPGLPAFGILPQAVSTPWIRIALLCIPFVTGLLAGLAVMLFDRGFAVRINKPDQPIDVSCLIAGFAYPAGAFCIASALVAVLSSMLFALSNGALGTKHLAHIGVQVIASTRKVGQPTALGLFSAWLIILVGMAAVFGIRWLIRRVREARGASSEPNTIKRESTVIPRTVNSTINNKEEQGDNNESTDTTGSGIRLP</sequence>
<evidence type="ECO:0000313" key="3">
    <source>
        <dbReference type="EMBL" id="VYS92210.1"/>
    </source>
</evidence>
<feature type="transmembrane region" description="Helical" evidence="2">
    <location>
        <begin position="386"/>
        <end position="406"/>
    </location>
</feature>
<feature type="transmembrane region" description="Helical" evidence="2">
    <location>
        <begin position="282"/>
        <end position="305"/>
    </location>
</feature>
<keyword evidence="2" id="KW-0812">Transmembrane</keyword>
<dbReference type="Pfam" id="PF19877">
    <property type="entry name" value="DUF6350"/>
    <property type="match status" value="1"/>
</dbReference>
<protein>
    <recommendedName>
        <fullName evidence="4">Lipoprotein</fullName>
    </recommendedName>
</protein>
<evidence type="ECO:0000256" key="2">
    <source>
        <dbReference type="SAM" id="Phobius"/>
    </source>
</evidence>
<proteinExistence type="predicted"/>
<feature type="transmembrane region" description="Helical" evidence="2">
    <location>
        <begin position="325"/>
        <end position="353"/>
    </location>
</feature>
<feature type="transmembrane region" description="Helical" evidence="2">
    <location>
        <begin position="221"/>
        <end position="243"/>
    </location>
</feature>
<reference evidence="3" key="1">
    <citation type="submission" date="2019-11" db="EMBL/GenBank/DDBJ databases">
        <authorList>
            <person name="Feng L."/>
        </authorList>
    </citation>
    <scope>NUCLEOTIDE SEQUENCE</scope>
    <source>
        <strain evidence="3">BdentiumLFYP24</strain>
    </source>
</reference>
<dbReference type="EMBL" id="CACRSP010000003">
    <property type="protein sequence ID" value="VYS92210.1"/>
    <property type="molecule type" value="Genomic_DNA"/>
</dbReference>
<gene>
    <name evidence="3" type="ORF">BDLFYP24_01494</name>
</gene>
<feature type="region of interest" description="Disordered" evidence="1">
    <location>
        <begin position="416"/>
        <end position="460"/>
    </location>
</feature>
<name>A0A6N2SKB0_9BIFI</name>
<keyword evidence="2" id="KW-0472">Membrane</keyword>
<dbReference type="InterPro" id="IPR045931">
    <property type="entry name" value="DUF6350"/>
</dbReference>
<feature type="compositionally biased region" description="Polar residues" evidence="1">
    <location>
        <begin position="446"/>
        <end position="460"/>
    </location>
</feature>
<dbReference type="RefSeq" id="WP_156341590.1">
    <property type="nucleotide sequence ID" value="NZ_CACRSP010000003.1"/>
</dbReference>
<evidence type="ECO:0000256" key="1">
    <source>
        <dbReference type="SAM" id="MobiDB-lite"/>
    </source>
</evidence>
<dbReference type="PROSITE" id="PS51257">
    <property type="entry name" value="PROKAR_LIPOPROTEIN"/>
    <property type="match status" value="1"/>
</dbReference>
<evidence type="ECO:0008006" key="4">
    <source>
        <dbReference type="Google" id="ProtNLM"/>
    </source>
</evidence>
<keyword evidence="2" id="KW-1133">Transmembrane helix</keyword>